<sequence length="437" mass="45194">MKPGSGGGDGGPSWGTPDEIVTTGSCLPLSSPWRCASWGTPDEIVTTASCLPFSSPWRCGEFMERMEAHTNKANQNTARRRAQLQLSAALTTQRVIAERSLKSSRGNARSHSGGARSRFNRHRNIDRSARRGGDEGGDEGGEGGEGEEGGEGVQGVQGGEGGEGGEGSEGSDGGEGGEGKGGKGSASEEGGARCEGCEGGEGCDGKVSREGAGGNVGRGGRGGREGGERDEGEAGCVDREGGEGRTSIGKGDEAGARPSTIRVGVQPRAWPSGRAGATHAYKFFARNEGGAGRVCGMHGSRLNLLAHPLQPRKGREHVENCLWISGKIPHRRAGIQSQLPAGAPVEGMVAEEYALPLEMLYEVARILASASNDTPITHRPGNRPALLFSPPDGAFVCAALAACILPAVRRVARASKPTPLQMRSTPVLAITPLDFIS</sequence>
<accession>A0A067LU76</accession>
<evidence type="ECO:0000256" key="1">
    <source>
        <dbReference type="SAM" id="MobiDB-lite"/>
    </source>
</evidence>
<dbReference type="Proteomes" id="UP000027195">
    <property type="component" value="Unassembled WGS sequence"/>
</dbReference>
<dbReference type="AlphaFoldDB" id="A0A067LU76"/>
<name>A0A067LU76_BOTB1</name>
<feature type="compositionally biased region" description="Gly residues" evidence="1">
    <location>
        <begin position="151"/>
        <end position="176"/>
    </location>
</feature>
<protein>
    <submittedName>
        <fullName evidence="2">Uncharacterized protein</fullName>
    </submittedName>
</protein>
<dbReference type="InParanoid" id="A0A067LU76"/>
<reference evidence="3" key="1">
    <citation type="journal article" date="2014" name="Proc. Natl. Acad. Sci. U.S.A.">
        <title>Extensive sampling of basidiomycete genomes demonstrates inadequacy of the white-rot/brown-rot paradigm for wood decay fungi.</title>
        <authorList>
            <person name="Riley R."/>
            <person name="Salamov A.A."/>
            <person name="Brown D.W."/>
            <person name="Nagy L.G."/>
            <person name="Floudas D."/>
            <person name="Held B.W."/>
            <person name="Levasseur A."/>
            <person name="Lombard V."/>
            <person name="Morin E."/>
            <person name="Otillar R."/>
            <person name="Lindquist E.A."/>
            <person name="Sun H."/>
            <person name="LaButti K.M."/>
            <person name="Schmutz J."/>
            <person name="Jabbour D."/>
            <person name="Luo H."/>
            <person name="Baker S.E."/>
            <person name="Pisabarro A.G."/>
            <person name="Walton J.D."/>
            <person name="Blanchette R.A."/>
            <person name="Henrissat B."/>
            <person name="Martin F."/>
            <person name="Cullen D."/>
            <person name="Hibbett D.S."/>
            <person name="Grigoriev I.V."/>
        </authorList>
    </citation>
    <scope>NUCLEOTIDE SEQUENCE [LARGE SCALE GENOMIC DNA]</scope>
    <source>
        <strain evidence="3">FD-172 SS1</strain>
    </source>
</reference>
<keyword evidence="3" id="KW-1185">Reference proteome</keyword>
<gene>
    <name evidence="2" type="ORF">BOTBODRAFT_620932</name>
</gene>
<feature type="compositionally biased region" description="Basic and acidic residues" evidence="1">
    <location>
        <begin position="123"/>
        <end position="134"/>
    </location>
</feature>
<evidence type="ECO:0000313" key="2">
    <source>
        <dbReference type="EMBL" id="KDQ06818.1"/>
    </source>
</evidence>
<feature type="compositionally biased region" description="Gly residues" evidence="1">
    <location>
        <begin position="211"/>
        <end position="220"/>
    </location>
</feature>
<feature type="compositionally biased region" description="Acidic residues" evidence="1">
    <location>
        <begin position="135"/>
        <end position="150"/>
    </location>
</feature>
<organism evidence="2 3">
    <name type="scientific">Botryobasidium botryosum (strain FD-172 SS1)</name>
    <dbReference type="NCBI Taxonomy" id="930990"/>
    <lineage>
        <taxon>Eukaryota</taxon>
        <taxon>Fungi</taxon>
        <taxon>Dikarya</taxon>
        <taxon>Basidiomycota</taxon>
        <taxon>Agaricomycotina</taxon>
        <taxon>Agaricomycetes</taxon>
        <taxon>Cantharellales</taxon>
        <taxon>Botryobasidiaceae</taxon>
        <taxon>Botryobasidium</taxon>
    </lineage>
</organism>
<evidence type="ECO:0000313" key="3">
    <source>
        <dbReference type="Proteomes" id="UP000027195"/>
    </source>
</evidence>
<dbReference type="EMBL" id="KL198122">
    <property type="protein sequence ID" value="KDQ06818.1"/>
    <property type="molecule type" value="Genomic_DNA"/>
</dbReference>
<feature type="region of interest" description="Disordered" evidence="1">
    <location>
        <begin position="98"/>
        <end position="258"/>
    </location>
</feature>
<dbReference type="HOGENOM" id="CLU_626968_0_0_1"/>
<proteinExistence type="predicted"/>